<dbReference type="InterPro" id="IPR032823">
    <property type="entry name" value="BCA_ABC_TP_C"/>
</dbReference>
<dbReference type="PANTHER" id="PTHR43820:SF4">
    <property type="entry name" value="HIGH-AFFINITY BRANCHED-CHAIN AMINO ACID TRANSPORT ATP-BINDING PROTEIN LIVF"/>
    <property type="match status" value="1"/>
</dbReference>
<dbReference type="CDD" id="cd03224">
    <property type="entry name" value="ABC_TM1139_LivF_branched"/>
    <property type="match status" value="1"/>
</dbReference>
<dbReference type="InterPro" id="IPR017871">
    <property type="entry name" value="ABC_transporter-like_CS"/>
</dbReference>
<keyword evidence="5 8" id="KW-0067">ATP-binding</keyword>
<comment type="similarity">
    <text evidence="1">Belongs to the ABC transporter superfamily.</text>
</comment>
<dbReference type="PANTHER" id="PTHR43820">
    <property type="entry name" value="HIGH-AFFINITY BRANCHED-CHAIN AMINO ACID TRANSPORT ATP-BINDING PROTEIN LIVF"/>
    <property type="match status" value="1"/>
</dbReference>
<keyword evidence="8" id="KW-0614">Plasmid</keyword>
<keyword evidence="3" id="KW-0472">Membrane</keyword>
<organism evidence="8">
    <name type="scientific">Polaromonas hydrogenivorans</name>
    <dbReference type="NCBI Taxonomy" id="335476"/>
    <lineage>
        <taxon>Bacteria</taxon>
        <taxon>Pseudomonadati</taxon>
        <taxon>Pseudomonadota</taxon>
        <taxon>Betaproteobacteria</taxon>
        <taxon>Burkholderiales</taxon>
        <taxon>Comamonadaceae</taxon>
        <taxon>Polaromonas</taxon>
    </lineage>
</organism>
<evidence type="ECO:0000256" key="6">
    <source>
        <dbReference type="ARBA" id="ARBA00022970"/>
    </source>
</evidence>
<dbReference type="InterPro" id="IPR003593">
    <property type="entry name" value="AAA+_ATPase"/>
</dbReference>
<dbReference type="AlphaFoldDB" id="A0AAU7LYP7"/>
<keyword evidence="6" id="KW-0029">Amino-acid transport</keyword>
<dbReference type="InterPro" id="IPR052156">
    <property type="entry name" value="BCAA_Transport_ATP-bd_LivF"/>
</dbReference>
<evidence type="ECO:0000256" key="2">
    <source>
        <dbReference type="ARBA" id="ARBA00022448"/>
    </source>
</evidence>
<evidence type="ECO:0000256" key="5">
    <source>
        <dbReference type="ARBA" id="ARBA00022840"/>
    </source>
</evidence>
<evidence type="ECO:0000256" key="1">
    <source>
        <dbReference type="ARBA" id="ARBA00005417"/>
    </source>
</evidence>
<protein>
    <submittedName>
        <fullName evidence="8">ABC transporter ATP-binding protein</fullName>
    </submittedName>
</protein>
<name>A0AAU7LYP7_9BURK</name>
<dbReference type="GO" id="GO:0015807">
    <property type="term" value="P:L-amino acid transport"/>
    <property type="evidence" value="ECO:0007669"/>
    <property type="project" value="TreeGrafter"/>
</dbReference>
<evidence type="ECO:0000259" key="7">
    <source>
        <dbReference type="PROSITE" id="PS50893"/>
    </source>
</evidence>
<reference evidence="8" key="1">
    <citation type="submission" date="2024-05" db="EMBL/GenBank/DDBJ databases">
        <authorList>
            <person name="Bunk B."/>
            <person name="Swiderski J."/>
            <person name="Sproer C."/>
            <person name="Thiel V."/>
        </authorList>
    </citation>
    <scope>NUCLEOTIDE SEQUENCE</scope>
    <source>
        <strain evidence="8">DSM 17735</strain>
        <plasmid evidence="8">p1</plasmid>
    </source>
</reference>
<dbReference type="GO" id="GO:0016887">
    <property type="term" value="F:ATP hydrolysis activity"/>
    <property type="evidence" value="ECO:0007669"/>
    <property type="project" value="InterPro"/>
</dbReference>
<dbReference type="InterPro" id="IPR003439">
    <property type="entry name" value="ABC_transporter-like_ATP-bd"/>
</dbReference>
<gene>
    <name evidence="8" type="ORF">ABLV49_21115</name>
</gene>
<feature type="domain" description="ABC transporter" evidence="7">
    <location>
        <begin position="2"/>
        <end position="235"/>
    </location>
</feature>
<dbReference type="EMBL" id="CP157676">
    <property type="protein sequence ID" value="XBP72588.1"/>
    <property type="molecule type" value="Genomic_DNA"/>
</dbReference>
<keyword evidence="3" id="KW-1003">Cell membrane</keyword>
<dbReference type="PROSITE" id="PS00211">
    <property type="entry name" value="ABC_TRANSPORTER_1"/>
    <property type="match status" value="1"/>
</dbReference>
<keyword evidence="2" id="KW-0813">Transport</keyword>
<dbReference type="Pfam" id="PF12399">
    <property type="entry name" value="BCA_ABC_TP_C"/>
    <property type="match status" value="1"/>
</dbReference>
<proteinExistence type="inferred from homology"/>
<geneLocation type="plasmid" evidence="8">
    <name>p1</name>
</geneLocation>
<dbReference type="GO" id="GO:0015658">
    <property type="term" value="F:branched-chain amino acid transmembrane transporter activity"/>
    <property type="evidence" value="ECO:0007669"/>
    <property type="project" value="TreeGrafter"/>
</dbReference>
<keyword evidence="4" id="KW-0547">Nucleotide-binding</keyword>
<dbReference type="InterPro" id="IPR027417">
    <property type="entry name" value="P-loop_NTPase"/>
</dbReference>
<dbReference type="PROSITE" id="PS50893">
    <property type="entry name" value="ABC_TRANSPORTER_2"/>
    <property type="match status" value="1"/>
</dbReference>
<dbReference type="Gene3D" id="3.40.50.300">
    <property type="entry name" value="P-loop containing nucleotide triphosphate hydrolases"/>
    <property type="match status" value="1"/>
</dbReference>
<evidence type="ECO:0000313" key="8">
    <source>
        <dbReference type="EMBL" id="XBP72588.1"/>
    </source>
</evidence>
<sequence>MLEVNGLSASYGKHRALDNVNIRVDAGELVVMLGANGAGKSSLLRALGGMLRPHPGASVRLAQQELLTMPPHRLVEAGLALVPEGRGVFVDLTVRENLRLGALTPRARSSEILNYERVLDLFPRLSERLDQRVGTMSGGEQQMVAVGRAIMSAPQILLLDEPSLGLSPLMCHELFRAIERIRELGVGVLLVEQNANLSLRIADRGYLLETGRVVGQGTAKELREDPAVQRAYLGAH</sequence>
<evidence type="ECO:0000256" key="4">
    <source>
        <dbReference type="ARBA" id="ARBA00022741"/>
    </source>
</evidence>
<accession>A0AAU7LYP7</accession>
<dbReference type="RefSeq" id="WP_349282266.1">
    <property type="nucleotide sequence ID" value="NZ_CBCSCU010000049.1"/>
</dbReference>
<dbReference type="Pfam" id="PF00005">
    <property type="entry name" value="ABC_tran"/>
    <property type="match status" value="1"/>
</dbReference>
<evidence type="ECO:0000256" key="3">
    <source>
        <dbReference type="ARBA" id="ARBA00022475"/>
    </source>
</evidence>
<dbReference type="SUPFAM" id="SSF52540">
    <property type="entry name" value="P-loop containing nucleoside triphosphate hydrolases"/>
    <property type="match status" value="1"/>
</dbReference>
<dbReference type="GO" id="GO:0005524">
    <property type="term" value="F:ATP binding"/>
    <property type="evidence" value="ECO:0007669"/>
    <property type="project" value="UniProtKB-KW"/>
</dbReference>
<dbReference type="SMART" id="SM00382">
    <property type="entry name" value="AAA"/>
    <property type="match status" value="1"/>
</dbReference>